<accession>A0A975GJT3</accession>
<evidence type="ECO:0000313" key="7">
    <source>
        <dbReference type="EMBL" id="QTA83835.1"/>
    </source>
</evidence>
<dbReference type="InterPro" id="IPR003356">
    <property type="entry name" value="DNA_methylase_A-5"/>
</dbReference>
<comment type="catalytic activity">
    <reaction evidence="5">
        <text>a 2'-deoxyadenosine in DNA + S-adenosyl-L-methionine = an N(6)-methyl-2'-deoxyadenosine in DNA + S-adenosyl-L-homocysteine + H(+)</text>
        <dbReference type="Rhea" id="RHEA:15197"/>
        <dbReference type="Rhea" id="RHEA-COMP:12418"/>
        <dbReference type="Rhea" id="RHEA-COMP:12419"/>
        <dbReference type="ChEBI" id="CHEBI:15378"/>
        <dbReference type="ChEBI" id="CHEBI:57856"/>
        <dbReference type="ChEBI" id="CHEBI:59789"/>
        <dbReference type="ChEBI" id="CHEBI:90615"/>
        <dbReference type="ChEBI" id="CHEBI:90616"/>
        <dbReference type="EC" id="2.1.1.72"/>
    </reaction>
</comment>
<dbReference type="PANTHER" id="PTHR33841:SF1">
    <property type="entry name" value="DNA METHYLTRANSFERASE A"/>
    <property type="match status" value="1"/>
</dbReference>
<keyword evidence="3 7" id="KW-0489">Methyltransferase</keyword>
<feature type="domain" description="DNA methylase adenine-specific" evidence="6">
    <location>
        <begin position="570"/>
        <end position="703"/>
    </location>
</feature>
<name>A0A975GJT3_9BACT</name>
<dbReference type="GO" id="GO:0009007">
    <property type="term" value="F:site-specific DNA-methyltransferase (adenine-specific) activity"/>
    <property type="evidence" value="ECO:0007669"/>
    <property type="project" value="UniProtKB-EC"/>
</dbReference>
<dbReference type="SUPFAM" id="SSF53335">
    <property type="entry name" value="S-adenosyl-L-methionine-dependent methyltransferases"/>
    <property type="match status" value="1"/>
</dbReference>
<dbReference type="EMBL" id="CP061799">
    <property type="protein sequence ID" value="QTA83835.1"/>
    <property type="molecule type" value="Genomic_DNA"/>
</dbReference>
<dbReference type="Proteomes" id="UP000663720">
    <property type="component" value="Chromosome"/>
</dbReference>
<dbReference type="KEGG" id="dli:dnl_62530"/>
<dbReference type="GO" id="GO:0008170">
    <property type="term" value="F:N-methyltransferase activity"/>
    <property type="evidence" value="ECO:0007669"/>
    <property type="project" value="InterPro"/>
</dbReference>
<evidence type="ECO:0000256" key="5">
    <source>
        <dbReference type="ARBA" id="ARBA00047942"/>
    </source>
</evidence>
<dbReference type="InterPro" id="IPR050953">
    <property type="entry name" value="N4_N6_ade-DNA_methylase"/>
</dbReference>
<gene>
    <name evidence="7" type="ORF">dnl_62530</name>
</gene>
<dbReference type="EC" id="2.1.1.72" evidence="2"/>
<evidence type="ECO:0000256" key="2">
    <source>
        <dbReference type="ARBA" id="ARBA00011900"/>
    </source>
</evidence>
<dbReference type="Gene3D" id="3.40.50.150">
    <property type="entry name" value="Vaccinia Virus protein VP39"/>
    <property type="match status" value="2"/>
</dbReference>
<dbReference type="RefSeq" id="WP_207689624.1">
    <property type="nucleotide sequence ID" value="NZ_CP061799.1"/>
</dbReference>
<evidence type="ECO:0000256" key="3">
    <source>
        <dbReference type="ARBA" id="ARBA00022603"/>
    </source>
</evidence>
<reference evidence="7" key="1">
    <citation type="journal article" date="2021" name="Microb. Physiol.">
        <title>Proteogenomic Insights into the Physiology of Marine, Sulfate-Reducing, Filamentous Desulfonema limicola and Desulfonema magnum.</title>
        <authorList>
            <person name="Schnaars V."/>
            <person name="Wohlbrand L."/>
            <person name="Scheve S."/>
            <person name="Hinrichs C."/>
            <person name="Reinhardt R."/>
            <person name="Rabus R."/>
        </authorList>
    </citation>
    <scope>NUCLEOTIDE SEQUENCE</scope>
    <source>
        <strain evidence="7">5ac10</strain>
    </source>
</reference>
<evidence type="ECO:0000256" key="4">
    <source>
        <dbReference type="ARBA" id="ARBA00022679"/>
    </source>
</evidence>
<dbReference type="InterPro" id="IPR029063">
    <property type="entry name" value="SAM-dependent_MTases_sf"/>
</dbReference>
<proteinExistence type="inferred from homology"/>
<keyword evidence="8" id="KW-1185">Reference proteome</keyword>
<comment type="similarity">
    <text evidence="1">Belongs to the N(4)/N(6)-methyltransferase family.</text>
</comment>
<dbReference type="GO" id="GO:0032259">
    <property type="term" value="P:methylation"/>
    <property type="evidence" value="ECO:0007669"/>
    <property type="project" value="UniProtKB-KW"/>
</dbReference>
<dbReference type="GO" id="GO:0003677">
    <property type="term" value="F:DNA binding"/>
    <property type="evidence" value="ECO:0007669"/>
    <property type="project" value="InterPro"/>
</dbReference>
<protein>
    <recommendedName>
        <fullName evidence="2">site-specific DNA-methyltransferase (adenine-specific)</fullName>
        <ecNumber evidence="2">2.1.1.72</ecNumber>
    </recommendedName>
</protein>
<evidence type="ECO:0000313" key="8">
    <source>
        <dbReference type="Proteomes" id="UP000663720"/>
    </source>
</evidence>
<dbReference type="PANTHER" id="PTHR33841">
    <property type="entry name" value="DNA METHYLTRANSFERASE YEEA-RELATED"/>
    <property type="match status" value="1"/>
</dbReference>
<keyword evidence="4" id="KW-0808">Transferase</keyword>
<evidence type="ECO:0000259" key="6">
    <source>
        <dbReference type="Pfam" id="PF02384"/>
    </source>
</evidence>
<organism evidence="7 8">
    <name type="scientific">Desulfonema limicola</name>
    <dbReference type="NCBI Taxonomy" id="45656"/>
    <lineage>
        <taxon>Bacteria</taxon>
        <taxon>Pseudomonadati</taxon>
        <taxon>Thermodesulfobacteriota</taxon>
        <taxon>Desulfobacteria</taxon>
        <taxon>Desulfobacterales</taxon>
        <taxon>Desulfococcaceae</taxon>
        <taxon>Desulfonema</taxon>
    </lineage>
</organism>
<evidence type="ECO:0000256" key="1">
    <source>
        <dbReference type="ARBA" id="ARBA00006594"/>
    </source>
</evidence>
<dbReference type="Pfam" id="PF02384">
    <property type="entry name" value="N6_Mtase"/>
    <property type="match status" value="1"/>
</dbReference>
<sequence length="1758" mass="201817">MAVDNAIFNAGEYYSAHYLAEHFHKDIADRIKIWKDQGSQSVPRRIQALADTYFKTKTRALDYPDPETRALADSPELSGWHSRLLEAMDFIPEPQILELETEKCGIPVLLRLNRHNQPWLVIVQTPFCMTQGDYDEEPLELPVSSGLSQDDAPVLQAEWEKAVAILFRQEDRPRWVMLLSGSRIYLFDGHTYSQGRYLYADLDEAFAGKDAKTFQALAALMSRETLAPDSESDEILHERLREGSLKSTHGVSGQLQMAVRKAIELIANGWVEARRANKLGFRYLGENENPLPDGTREINAEQLKHEALVYIYRILFCLYAEAHKDMDILPIKDDYYRLGYSLEALRDLADLREPGTSSENGTYYAEHLAKLFRLIHEGSQAETFQDSILKTKSDKQVAHSYDQVKLFGSSQVQLSIDSSKSETPKIENDNTFIIRPLTANLFDPDSTPLLNRVKISNRVLHQVIRCLSLGTGDKGKQIGRINYAELGIVQLGAVYEGLLSYNGFFAKEELIQVLQIPKNTEGKHFSVYDDKIDPSMPTWFVSKKRLDEFKKGEVVMEQSTKKVRIYKTGEFILHLNGVDRAQTASYYTPAALTRTLVREALKERLKDFKPEQADDILSLKICEPAMGSAAFLVEAIDQLAHHYLVLKQKQTGENIAPGDYEDEHRRVMHFIVVNNVYGVDLNPTAVELGSLSLWLAAIHRLKVKEGKNGQTDISTPASAQTDCIEPAHDIYQTCATPWFGFCLRPGNSLIGARRAVWTREQLLKGKFCGKAAKAPRLLKPGEARKTNEIYHFLVWNEDMAPAGNNQIMKSYWPEECKAFAQWRNNEVKRKWDPEETAAALKICDAADLLWESYAQEREKGLEQTKCTATVWPVSSKSETALKPSMSLKRQEAVKSTLESESGAFQRLKLLMDCWCSFYFWPLKYAEKLPRREAWLAAARILLWGKNDNDADLDILRFKTGDEFDVVALFQEREIKQVDIPKIIKAVHWFETARQVDGQQHFHHWELIFTEILGPGFKGQKQIPNGFDLMFGNPPWRKVTWNDAALLAEFDPMLGVRDAKSAAYNQQRGKLLENEKQRLEYRDEFEKEEGTVVFLNNRVLYPALAGVQTNLYKNFIERSWDLLSEKGVAGLVHEVGVFDDPKGGKFRSEYYKRLLKHYQFKNELLLFADVGNVKPYSLNIYQGIAGGVKFNAIFNLFHPDTIEKCYIHQDIYTPIPEIKDDKGKLEQRGHVLRILKITDKELNLFAKLFEDDNTPYLETRLPWIHSQPLLNVFEKFAKVTKRLGDLKGEYLATVMFDETYSQRDGILTREDNPSFQPKSTDEWVLSGPHFYVSNPFNKTPFTHATTQRAYHDIDLTEIPDDYLPRAVYRPGNRKGDLKAFYNAIPEWPKPSKPGFWPVSDAEIPAYEALLGEPLKLYGLDTDLPGAKTARKFGYFLVWEGAVEAAVEWLIVNGFNHGLKAFYEKNENVILKQKEPDKNESKMMPLPLTARMRLVFRRRGQSANERTLVPSIMPYGVSHIHPVLSLSFIDQEKLMVFSSSCLSLLYDFLIRVTGRGDILESSLRPLSFSNDDYSIWIRSRAIRLFCLTSHYSKFWKDQFADHFKHDIWSQSDERLTNEYEAKWKDLTSVWQRNFALRTDYSRRLAQIEIDALVALSLGLTDEDLIQVYKIQFPVMKTYEEADQYDAKGRRLPNTTRKDAGAKELREALKDHDGKSPITVNWEIDNGNQTVTRTFYPPFTHVDRIDDYKTAYRIFSECLKV</sequence>